<dbReference type="Pfam" id="PF13460">
    <property type="entry name" value="NAD_binding_10"/>
    <property type="match status" value="1"/>
</dbReference>
<sequence>MKIAVTSVSGQLGASIAKALIKEIGKENVIGIARTPEKAKHLDIEIRKGDYNSRTDFDAALKGVDKVLLVSGMDQPQKRIQQHRNVIEAAKLNGVQKIVYTSIVGDEENTTFSPVVQSNRQTEEDVRSSGLQWIIGRNGIYMEPDLEYMDTYIKEGGITNCAADGKCTYTSREELGFAYAQLLLNDKLNGQTLNLVGEAITQTQLAEYINQVYKTNLKFTSISVEDYKKERQVALGEFLGTIIAGIYEGIRNGANEVVSDYEKAAGRPHKSPLTMIENYHQKHSKKQKA</sequence>
<dbReference type="InterPro" id="IPR036291">
    <property type="entry name" value="NAD(P)-bd_dom_sf"/>
</dbReference>
<proteinExistence type="predicted"/>
<dbReference type="SUPFAM" id="SSF51735">
    <property type="entry name" value="NAD(P)-binding Rossmann-fold domains"/>
    <property type="match status" value="1"/>
</dbReference>
<evidence type="ECO:0000313" key="2">
    <source>
        <dbReference type="EMBL" id="TQO36956.1"/>
    </source>
</evidence>
<keyword evidence="3" id="KW-1185">Reference proteome</keyword>
<dbReference type="RefSeq" id="WP_142189007.1">
    <property type="nucleotide sequence ID" value="NZ_VHIF01000001.1"/>
</dbReference>
<dbReference type="Gene3D" id="3.40.50.720">
    <property type="entry name" value="NAD(P)-binding Rossmann-like Domain"/>
    <property type="match status" value="1"/>
</dbReference>
<dbReference type="InterPro" id="IPR052718">
    <property type="entry name" value="NmrA-type_oxidoreductase"/>
</dbReference>
<dbReference type="EMBL" id="VHIF01000001">
    <property type="protein sequence ID" value="TQO36956.1"/>
    <property type="molecule type" value="Genomic_DNA"/>
</dbReference>
<organism evidence="2 3">
    <name type="scientific">Arenibacter algicola</name>
    <dbReference type="NCBI Taxonomy" id="616991"/>
    <lineage>
        <taxon>Bacteria</taxon>
        <taxon>Pseudomonadati</taxon>
        <taxon>Bacteroidota</taxon>
        <taxon>Flavobacteriia</taxon>
        <taxon>Flavobacteriales</taxon>
        <taxon>Flavobacteriaceae</taxon>
        <taxon>Arenibacter</taxon>
    </lineage>
</organism>
<reference evidence="2 3" key="1">
    <citation type="submission" date="2019-06" db="EMBL/GenBank/DDBJ databases">
        <title>A large-scale integrated study on North Sea by COGITO (Coastal Microbe Genomic &amp; Taxonomic Observatory).</title>
        <authorList>
            <person name="Teeling H."/>
        </authorList>
    </citation>
    <scope>NUCLEOTIDE SEQUENCE [LARGE SCALE GENOMIC DNA]</scope>
    <source>
        <strain evidence="2 3">MAR_2009_79</strain>
    </source>
</reference>
<dbReference type="Gene3D" id="3.90.25.10">
    <property type="entry name" value="UDP-galactose 4-epimerase, domain 1"/>
    <property type="match status" value="1"/>
</dbReference>
<name>A0ABY3AE07_9FLAO</name>
<dbReference type="CDD" id="cd05269">
    <property type="entry name" value="TMR_SDR_a"/>
    <property type="match status" value="1"/>
</dbReference>
<comment type="caution">
    <text evidence="2">The sequence shown here is derived from an EMBL/GenBank/DDBJ whole genome shotgun (WGS) entry which is preliminary data.</text>
</comment>
<feature type="domain" description="NAD(P)-binding" evidence="1">
    <location>
        <begin position="9"/>
        <end position="143"/>
    </location>
</feature>
<dbReference type="PANTHER" id="PTHR47129:SF1">
    <property type="entry name" value="NMRA-LIKE DOMAIN-CONTAINING PROTEIN"/>
    <property type="match status" value="1"/>
</dbReference>
<dbReference type="InterPro" id="IPR016040">
    <property type="entry name" value="NAD(P)-bd_dom"/>
</dbReference>
<evidence type="ECO:0000313" key="3">
    <source>
        <dbReference type="Proteomes" id="UP000315363"/>
    </source>
</evidence>
<dbReference type="PANTHER" id="PTHR47129">
    <property type="entry name" value="QUINONE OXIDOREDUCTASE 2"/>
    <property type="match status" value="1"/>
</dbReference>
<dbReference type="Proteomes" id="UP000315363">
    <property type="component" value="Unassembled WGS sequence"/>
</dbReference>
<gene>
    <name evidence="2" type="ORF">GQ41_1545</name>
</gene>
<accession>A0ABY3AE07</accession>
<protein>
    <submittedName>
        <fullName evidence="2">NAD(P)H dehydrogenase (Quinone)</fullName>
    </submittedName>
</protein>
<evidence type="ECO:0000259" key="1">
    <source>
        <dbReference type="Pfam" id="PF13460"/>
    </source>
</evidence>